<name>A0A4U6VFK9_SETVI</name>
<evidence type="ECO:0000313" key="1">
    <source>
        <dbReference type="EMBL" id="TKW26079.1"/>
    </source>
</evidence>
<keyword evidence="2" id="KW-1185">Reference proteome</keyword>
<reference evidence="1" key="1">
    <citation type="submission" date="2019-03" db="EMBL/GenBank/DDBJ databases">
        <title>WGS assembly of Setaria viridis.</title>
        <authorList>
            <person name="Huang P."/>
            <person name="Jenkins J."/>
            <person name="Grimwood J."/>
            <person name="Barry K."/>
            <person name="Healey A."/>
            <person name="Mamidi S."/>
            <person name="Sreedasyam A."/>
            <person name="Shu S."/>
            <person name="Feldman M."/>
            <person name="Wu J."/>
            <person name="Yu Y."/>
            <person name="Chen C."/>
            <person name="Johnson J."/>
            <person name="Rokhsar D."/>
            <person name="Baxter I."/>
            <person name="Schmutz J."/>
            <person name="Brutnell T."/>
            <person name="Kellogg E."/>
        </authorList>
    </citation>
    <scope>NUCLEOTIDE SEQUENCE [LARGE SCALE GENOMIC DNA]</scope>
</reference>
<dbReference type="Proteomes" id="UP000298652">
    <property type="component" value="Chromosome 3"/>
</dbReference>
<evidence type="ECO:0000313" key="2">
    <source>
        <dbReference type="Proteomes" id="UP000298652"/>
    </source>
</evidence>
<gene>
    <name evidence="1" type="ORF">SEVIR_3G162366v2</name>
</gene>
<dbReference type="AlphaFoldDB" id="A0A4U6VFK9"/>
<proteinExistence type="predicted"/>
<accession>A0A4U6VFK9</accession>
<dbReference type="EMBL" id="CM016554">
    <property type="protein sequence ID" value="TKW26079.1"/>
    <property type="molecule type" value="Genomic_DNA"/>
</dbReference>
<sequence>MLWRSVAGFANFFRSFMSRLLRPLLSTVTT</sequence>
<dbReference type="Gramene" id="TKW26079">
    <property type="protein sequence ID" value="TKW26079"/>
    <property type="gene ID" value="SEVIR_3G162366v2"/>
</dbReference>
<protein>
    <submittedName>
        <fullName evidence="1">Uncharacterized protein</fullName>
    </submittedName>
</protein>
<organism evidence="1 2">
    <name type="scientific">Setaria viridis</name>
    <name type="common">Green bristlegrass</name>
    <name type="synonym">Setaria italica subsp. viridis</name>
    <dbReference type="NCBI Taxonomy" id="4556"/>
    <lineage>
        <taxon>Eukaryota</taxon>
        <taxon>Viridiplantae</taxon>
        <taxon>Streptophyta</taxon>
        <taxon>Embryophyta</taxon>
        <taxon>Tracheophyta</taxon>
        <taxon>Spermatophyta</taxon>
        <taxon>Magnoliopsida</taxon>
        <taxon>Liliopsida</taxon>
        <taxon>Poales</taxon>
        <taxon>Poaceae</taxon>
        <taxon>PACMAD clade</taxon>
        <taxon>Panicoideae</taxon>
        <taxon>Panicodae</taxon>
        <taxon>Paniceae</taxon>
        <taxon>Cenchrinae</taxon>
        <taxon>Setaria</taxon>
    </lineage>
</organism>